<comment type="caution">
    <text evidence="1">The sequence shown here is derived from an EMBL/GenBank/DDBJ whole genome shotgun (WGS) entry which is preliminary data.</text>
</comment>
<evidence type="ECO:0000313" key="2">
    <source>
        <dbReference type="Proteomes" id="UP001140234"/>
    </source>
</evidence>
<gene>
    <name evidence="1" type="primary">TFC1_1</name>
    <name evidence="1" type="ORF">IWQ57_003613</name>
</gene>
<feature type="non-terminal residue" evidence="1">
    <location>
        <position position="116"/>
    </location>
</feature>
<reference evidence="1" key="1">
    <citation type="submission" date="2022-07" db="EMBL/GenBank/DDBJ databases">
        <title>Phylogenomic reconstructions and comparative analyses of Kickxellomycotina fungi.</title>
        <authorList>
            <person name="Reynolds N.K."/>
            <person name="Stajich J.E."/>
            <person name="Barry K."/>
            <person name="Grigoriev I.V."/>
            <person name="Crous P."/>
            <person name="Smith M.E."/>
        </authorList>
    </citation>
    <scope>NUCLEOTIDE SEQUENCE</scope>
    <source>
        <strain evidence="1">CBS 109366</strain>
    </source>
</reference>
<accession>A0ACC1JVF2</accession>
<dbReference type="EMBL" id="JANBUJ010001220">
    <property type="protein sequence ID" value="KAJ2768255.1"/>
    <property type="molecule type" value="Genomic_DNA"/>
</dbReference>
<name>A0ACC1JVF2_9FUNG</name>
<dbReference type="Proteomes" id="UP001140234">
    <property type="component" value="Unassembled WGS sequence"/>
</dbReference>
<keyword evidence="2" id="KW-1185">Reference proteome</keyword>
<proteinExistence type="predicted"/>
<sequence>MAGQRGKMAERRALPERTMLAVEYPGYVVDTAKALRSLGGSKKLARDTTEDVGMPVELRFRYEDPASHPINGEITPTENLLLKVTRRVRRRRPPQTGDGPAPAEEEEAQVRAEVVA</sequence>
<protein>
    <submittedName>
        <fullName evidence="1">Tau 95 subunit of transcription factor TFIIIC</fullName>
    </submittedName>
</protein>
<organism evidence="1 2">
    <name type="scientific">Coemansia nantahalensis</name>
    <dbReference type="NCBI Taxonomy" id="2789366"/>
    <lineage>
        <taxon>Eukaryota</taxon>
        <taxon>Fungi</taxon>
        <taxon>Fungi incertae sedis</taxon>
        <taxon>Zoopagomycota</taxon>
        <taxon>Kickxellomycotina</taxon>
        <taxon>Kickxellomycetes</taxon>
        <taxon>Kickxellales</taxon>
        <taxon>Kickxellaceae</taxon>
        <taxon>Coemansia</taxon>
    </lineage>
</organism>
<evidence type="ECO:0000313" key="1">
    <source>
        <dbReference type="EMBL" id="KAJ2768255.1"/>
    </source>
</evidence>